<feature type="transmembrane region" description="Helical" evidence="3">
    <location>
        <begin position="176"/>
        <end position="196"/>
    </location>
</feature>
<keyword evidence="1" id="KW-0653">Protein transport</keyword>
<dbReference type="InParanoid" id="A0A1X7U3V2"/>
<feature type="transmembrane region" description="Helical" evidence="3">
    <location>
        <begin position="390"/>
        <end position="411"/>
    </location>
</feature>
<evidence type="ECO:0000256" key="1">
    <source>
        <dbReference type="ARBA" id="ARBA00022856"/>
    </source>
</evidence>
<keyword evidence="3" id="KW-1133">Transmembrane helix</keyword>
<evidence type="ECO:0000256" key="4">
    <source>
        <dbReference type="SAM" id="SignalP"/>
    </source>
</evidence>
<dbReference type="EnsemblMetazoa" id="Aqu2.1.22358_001">
    <property type="protein sequence ID" value="Aqu2.1.22358_001"/>
    <property type="gene ID" value="Aqu2.1.22358"/>
</dbReference>
<feature type="transmembrane region" description="Helical" evidence="3">
    <location>
        <begin position="72"/>
        <end position="92"/>
    </location>
</feature>
<feature type="transmembrane region" description="Helical" evidence="3">
    <location>
        <begin position="264"/>
        <end position="282"/>
    </location>
</feature>
<name>A0A1X7U3V2_AMPQE</name>
<feature type="transmembrane region" description="Helical" evidence="3">
    <location>
        <begin position="112"/>
        <end position="133"/>
    </location>
</feature>
<keyword evidence="1" id="KW-0571">Peptide transport</keyword>
<evidence type="ECO:0000256" key="2">
    <source>
        <dbReference type="SAM" id="MobiDB-lite"/>
    </source>
</evidence>
<dbReference type="GO" id="GO:0015833">
    <property type="term" value="P:peptide transport"/>
    <property type="evidence" value="ECO:0007669"/>
    <property type="project" value="UniProtKB-KW"/>
</dbReference>
<evidence type="ECO:0000313" key="5">
    <source>
        <dbReference type="EnsemblMetazoa" id="Aqu2.1.22358_001"/>
    </source>
</evidence>
<dbReference type="AlphaFoldDB" id="A0A1X7U3V2"/>
<feature type="region of interest" description="Disordered" evidence="2">
    <location>
        <begin position="518"/>
        <end position="538"/>
    </location>
</feature>
<feature type="transmembrane region" description="Helical" evidence="3">
    <location>
        <begin position="145"/>
        <end position="164"/>
    </location>
</feature>
<proteinExistence type="predicted"/>
<keyword evidence="4" id="KW-0732">Signal</keyword>
<dbReference type="PANTHER" id="PTHR11654">
    <property type="entry name" value="OLIGOPEPTIDE TRANSPORTER-RELATED"/>
    <property type="match status" value="1"/>
</dbReference>
<accession>A0A1X7U3V2</accession>
<feature type="transmembrane region" description="Helical" evidence="3">
    <location>
        <begin position="302"/>
        <end position="322"/>
    </location>
</feature>
<protein>
    <recommendedName>
        <fullName evidence="6">Major facilitator superfamily associated domain-containing protein</fullName>
    </recommendedName>
</protein>
<feature type="transmembrane region" description="Helical" evidence="3">
    <location>
        <begin position="461"/>
        <end position="481"/>
    </location>
</feature>
<feature type="compositionally biased region" description="Low complexity" evidence="2">
    <location>
        <begin position="518"/>
        <end position="531"/>
    </location>
</feature>
<reference evidence="5" key="1">
    <citation type="submission" date="2017-05" db="UniProtKB">
        <authorList>
            <consortium name="EnsemblMetazoa"/>
        </authorList>
    </citation>
    <scope>IDENTIFICATION</scope>
</reference>
<feature type="chain" id="PRO_5010865948" description="Major facilitator superfamily associated domain-containing protein" evidence="4">
    <location>
        <begin position="24"/>
        <end position="538"/>
    </location>
</feature>
<feature type="transmembrane region" description="Helical" evidence="3">
    <location>
        <begin position="46"/>
        <end position="65"/>
    </location>
</feature>
<dbReference type="OrthoDB" id="8904098at2759"/>
<dbReference type="OMA" id="LIADIKC"/>
<feature type="transmembrane region" description="Helical" evidence="3">
    <location>
        <begin position="12"/>
        <end position="34"/>
    </location>
</feature>
<keyword evidence="3" id="KW-0812">Transmembrane</keyword>
<feature type="transmembrane region" description="Helical" evidence="3">
    <location>
        <begin position="423"/>
        <end position="441"/>
    </location>
</feature>
<keyword evidence="1" id="KW-0813">Transport</keyword>
<evidence type="ECO:0008006" key="6">
    <source>
        <dbReference type="Google" id="ProtNLM"/>
    </source>
</evidence>
<organism evidence="5">
    <name type="scientific">Amphimedon queenslandica</name>
    <name type="common">Sponge</name>
    <dbReference type="NCBI Taxonomy" id="400682"/>
    <lineage>
        <taxon>Eukaryota</taxon>
        <taxon>Metazoa</taxon>
        <taxon>Porifera</taxon>
        <taxon>Demospongiae</taxon>
        <taxon>Heteroscleromorpha</taxon>
        <taxon>Haplosclerida</taxon>
        <taxon>Niphatidae</taxon>
        <taxon>Amphimedon</taxon>
    </lineage>
</organism>
<feature type="transmembrane region" description="Helical" evidence="3">
    <location>
        <begin position="334"/>
        <end position="355"/>
    </location>
</feature>
<dbReference type="Gene3D" id="1.20.1250.20">
    <property type="entry name" value="MFS general substrate transporter like domains"/>
    <property type="match status" value="1"/>
</dbReference>
<evidence type="ECO:0000256" key="3">
    <source>
        <dbReference type="SAM" id="Phobius"/>
    </source>
</evidence>
<feature type="signal peptide" evidence="4">
    <location>
        <begin position="1"/>
        <end position="23"/>
    </location>
</feature>
<sequence>MDTTRRQRSTIIVILLWIVLVRSFDPAILYSIQYWSHKEKDLYDNIQSALTILIYLSLPILGLIADIKCGRLNVAIISAIIGAVCSLVYVLLSSSLIPLRIIPYFIYMLNPVLLYTRCYFEVFLLCLGTEQLIDMSSNSDQLSSYVWWHNWCTTLGIMITTVSACLFESKKLTFDTYAIGGHLGCLLVIIITAFIMKRWIIHYRYTENPLKLIAGVLNFALKHKFPLKRSALTYWEEIEPSRINLGKTKYGGPFLERDVESVKTFFRLLPLVFTITMINFPYQTLGRFSQKDLSLKQCFLSGTYFIEYCVTLLSVPIYLWVIKPYCFNQLSMSMLKRIGVGISLTVIAKLGYVAIDLYVTIPAYTQQNETVCLLQTVSSNTSSLFVDTSYYLLIPDSINAFGIIFIMPGSLEFVFAQSPQNMTVLLIGLWYSLGALYRMAGWMMIKPFKAVSQYLVPSCEAYVLVMNFIVMLLSLILFLVFSRCYKLHSQGDVFSAHQIAEVYYENEFKKREVYGTDSLSISSSSNSFQNSRPGYGSI</sequence>
<keyword evidence="3" id="KW-0472">Membrane</keyword>
<dbReference type="InterPro" id="IPR036259">
    <property type="entry name" value="MFS_trans_sf"/>
</dbReference>